<dbReference type="PANTHER" id="PTHR12984">
    <property type="entry name" value="SCY1-RELATED S/T PROTEIN KINASE-LIKE"/>
    <property type="match status" value="1"/>
</dbReference>
<dbReference type="Gene3D" id="3.30.200.20">
    <property type="entry name" value="Phosphorylase Kinase, domain 1"/>
    <property type="match status" value="1"/>
</dbReference>
<accession>A0AAV9HRF6</accession>
<feature type="compositionally biased region" description="Low complexity" evidence="1">
    <location>
        <begin position="613"/>
        <end position="628"/>
    </location>
</feature>
<evidence type="ECO:0000256" key="1">
    <source>
        <dbReference type="SAM" id="MobiDB-lite"/>
    </source>
</evidence>
<dbReference type="SUPFAM" id="SSF48371">
    <property type="entry name" value="ARM repeat"/>
    <property type="match status" value="1"/>
</dbReference>
<gene>
    <name evidence="3" type="ORF">QBC42DRAFT_304853</name>
</gene>
<dbReference type="Gene3D" id="1.25.10.10">
    <property type="entry name" value="Leucine-rich Repeat Variant"/>
    <property type="match status" value="1"/>
</dbReference>
<dbReference type="EMBL" id="MU864960">
    <property type="protein sequence ID" value="KAK4463347.1"/>
    <property type="molecule type" value="Genomic_DNA"/>
</dbReference>
<feature type="region of interest" description="Disordered" evidence="1">
    <location>
        <begin position="600"/>
        <end position="761"/>
    </location>
</feature>
<dbReference type="InterPro" id="IPR016024">
    <property type="entry name" value="ARM-type_fold"/>
</dbReference>
<dbReference type="PANTHER" id="PTHR12984:SF3">
    <property type="entry name" value="N-TERMINAL KINASE-LIKE PROTEIN"/>
    <property type="match status" value="1"/>
</dbReference>
<keyword evidence="4" id="KW-1185">Reference proteome</keyword>
<evidence type="ECO:0000313" key="3">
    <source>
        <dbReference type="EMBL" id="KAK4463347.1"/>
    </source>
</evidence>
<dbReference type="GO" id="GO:0004672">
    <property type="term" value="F:protein kinase activity"/>
    <property type="evidence" value="ECO:0007669"/>
    <property type="project" value="InterPro"/>
</dbReference>
<reference evidence="3" key="2">
    <citation type="submission" date="2023-06" db="EMBL/GenBank/DDBJ databases">
        <authorList>
            <consortium name="Lawrence Berkeley National Laboratory"/>
            <person name="Mondo S.J."/>
            <person name="Hensen N."/>
            <person name="Bonometti L."/>
            <person name="Westerberg I."/>
            <person name="Brannstrom I.O."/>
            <person name="Guillou S."/>
            <person name="Cros-Aarteil S."/>
            <person name="Calhoun S."/>
            <person name="Haridas S."/>
            <person name="Kuo A."/>
            <person name="Pangilinan J."/>
            <person name="Riley R."/>
            <person name="Labutti K."/>
            <person name="Andreopoulos B."/>
            <person name="Lipzen A."/>
            <person name="Chen C."/>
            <person name="Yanf M."/>
            <person name="Daum C."/>
            <person name="Ng V."/>
            <person name="Clum A."/>
            <person name="Steindorff A."/>
            <person name="Ohm R."/>
            <person name="Martin F."/>
            <person name="Silar P."/>
            <person name="Natvig D."/>
            <person name="Lalanne C."/>
            <person name="Gautier V."/>
            <person name="Ament-Velasquez S.L."/>
            <person name="Kruys A."/>
            <person name="Hutchinson M.I."/>
            <person name="Powell A.J."/>
            <person name="Barry K."/>
            <person name="Miller A.N."/>
            <person name="Grigoriev I.V."/>
            <person name="Debuchy R."/>
            <person name="Gladieux P."/>
            <person name="Thoren M.H."/>
            <person name="Johannesson H."/>
        </authorList>
    </citation>
    <scope>NUCLEOTIDE SEQUENCE</scope>
    <source>
        <strain evidence="3">PSN324</strain>
    </source>
</reference>
<dbReference type="GO" id="GO:0005524">
    <property type="term" value="F:ATP binding"/>
    <property type="evidence" value="ECO:0007669"/>
    <property type="project" value="InterPro"/>
</dbReference>
<feature type="compositionally biased region" description="Low complexity" evidence="1">
    <location>
        <begin position="745"/>
        <end position="761"/>
    </location>
</feature>
<organism evidence="3 4">
    <name type="scientific">Cladorrhinum samala</name>
    <dbReference type="NCBI Taxonomy" id="585594"/>
    <lineage>
        <taxon>Eukaryota</taxon>
        <taxon>Fungi</taxon>
        <taxon>Dikarya</taxon>
        <taxon>Ascomycota</taxon>
        <taxon>Pezizomycotina</taxon>
        <taxon>Sordariomycetes</taxon>
        <taxon>Sordariomycetidae</taxon>
        <taxon>Sordariales</taxon>
        <taxon>Podosporaceae</taxon>
        <taxon>Cladorrhinum</taxon>
    </lineage>
</organism>
<dbReference type="InterPro" id="IPR000719">
    <property type="entry name" value="Prot_kinase_dom"/>
</dbReference>
<dbReference type="AlphaFoldDB" id="A0AAV9HRF6"/>
<comment type="caution">
    <text evidence="3">The sequence shown here is derived from an EMBL/GenBank/DDBJ whole genome shotgun (WGS) entry which is preliminary data.</text>
</comment>
<dbReference type="InterPro" id="IPR011009">
    <property type="entry name" value="Kinase-like_dom_sf"/>
</dbReference>
<sequence>MDFLKSAVASAMAAKGPPFPYTFGDKVDLDPSIWTLYNGTRREDGSDCSIFSFDIAANRSSLPLARNALKKLRTLRHPGVIKVLDTVESDSYIYIATERLVPLRWHVKRKSLSPETAKWGLYSVARTIKFINDEASSVHGSLKVASVYTTESGEWKLGGFEVLSNVKDDEAVIYTYGSLVPDSGRYTPPELAKSGWDAIKRSPHAAVDAWDFAALIFEVFNGNFASDQAGQTKNIPPSFHSTYKRLTNANPKARLTVAHFLEQGRRHGSFFDTPLIKLTDGVENLGVTTEEERDAFLDDLEQLTDDFPEDFFKMKVLPELLKSVEFGGGGPKAFGLVIKISTKLSNEDFDAKVLPVVLRLFGNPDRAIRVCLLDNLPHMIDRLSQKVVNDKIWPQIVSGFTDIAPVVREQTLKSVLVIITKLSDRTINGELLKYLAKTANDEQPGIRTNTTICLGKIAKHLGTGSRAKVLTAAFGRSLRDPFVHARNAALMALSVTSEYFTDEDCACRLIPVISPLLIDKEKPIRDQALKTMDVYMQKIRKAAAGMPDSALPADGAGAGAVARMGAPQPEASGGAGWAGWAISSFTNKLSAAAGEITASGSAAGTETVPPKRPATATPTTTSTSSASALHRQAVKSPPPSAPLTRNPSSAGAGSGFGAGGETFFPEDDADEDADAWGDMGDMDDGDDDGTAAANDDNPFAEKSTPPKKKTVESKPFDDGSEPDFAGWLAQQAEKKKAGGIGAGGKALPKGLAKSGSGAGAAASTVKKTATPAVKKTPIVAKKKVIDTGVKDDGGDGDDGWGGW</sequence>
<protein>
    <submittedName>
        <fullName evidence="3">Armadillo-type protein</fullName>
    </submittedName>
</protein>
<proteinExistence type="predicted"/>
<dbReference type="Gene3D" id="1.10.510.10">
    <property type="entry name" value="Transferase(Phosphotransferase) domain 1"/>
    <property type="match status" value="1"/>
</dbReference>
<evidence type="ECO:0000259" key="2">
    <source>
        <dbReference type="PROSITE" id="PS50011"/>
    </source>
</evidence>
<name>A0AAV9HRF6_9PEZI</name>
<dbReference type="SUPFAM" id="SSF56112">
    <property type="entry name" value="Protein kinase-like (PK-like)"/>
    <property type="match status" value="1"/>
</dbReference>
<dbReference type="GO" id="GO:0005737">
    <property type="term" value="C:cytoplasm"/>
    <property type="evidence" value="ECO:0007669"/>
    <property type="project" value="TreeGrafter"/>
</dbReference>
<dbReference type="GO" id="GO:0006409">
    <property type="term" value="P:tRNA export from nucleus"/>
    <property type="evidence" value="ECO:0007669"/>
    <property type="project" value="TreeGrafter"/>
</dbReference>
<feature type="domain" description="Protein kinase" evidence="2">
    <location>
        <begin position="1"/>
        <end position="270"/>
    </location>
</feature>
<reference evidence="3" key="1">
    <citation type="journal article" date="2023" name="Mol. Phylogenet. Evol.">
        <title>Genome-scale phylogeny and comparative genomics of the fungal order Sordariales.</title>
        <authorList>
            <person name="Hensen N."/>
            <person name="Bonometti L."/>
            <person name="Westerberg I."/>
            <person name="Brannstrom I.O."/>
            <person name="Guillou S."/>
            <person name="Cros-Aarteil S."/>
            <person name="Calhoun S."/>
            <person name="Haridas S."/>
            <person name="Kuo A."/>
            <person name="Mondo S."/>
            <person name="Pangilinan J."/>
            <person name="Riley R."/>
            <person name="LaButti K."/>
            <person name="Andreopoulos B."/>
            <person name="Lipzen A."/>
            <person name="Chen C."/>
            <person name="Yan M."/>
            <person name="Daum C."/>
            <person name="Ng V."/>
            <person name="Clum A."/>
            <person name="Steindorff A."/>
            <person name="Ohm R.A."/>
            <person name="Martin F."/>
            <person name="Silar P."/>
            <person name="Natvig D.O."/>
            <person name="Lalanne C."/>
            <person name="Gautier V."/>
            <person name="Ament-Velasquez S.L."/>
            <person name="Kruys A."/>
            <person name="Hutchinson M.I."/>
            <person name="Powell A.J."/>
            <person name="Barry K."/>
            <person name="Miller A.N."/>
            <person name="Grigoriev I.V."/>
            <person name="Debuchy R."/>
            <person name="Gladieux P."/>
            <person name="Hiltunen Thoren M."/>
            <person name="Johannesson H."/>
        </authorList>
    </citation>
    <scope>NUCLEOTIDE SEQUENCE</scope>
    <source>
        <strain evidence="3">PSN324</strain>
    </source>
</reference>
<evidence type="ECO:0000313" key="4">
    <source>
        <dbReference type="Proteomes" id="UP001321749"/>
    </source>
</evidence>
<feature type="compositionally biased region" description="Acidic residues" evidence="1">
    <location>
        <begin position="664"/>
        <end position="689"/>
    </location>
</feature>
<dbReference type="InterPro" id="IPR011989">
    <property type="entry name" value="ARM-like"/>
</dbReference>
<dbReference type="PROSITE" id="PS50011">
    <property type="entry name" value="PROTEIN_KINASE_DOM"/>
    <property type="match status" value="1"/>
</dbReference>
<dbReference type="InterPro" id="IPR051177">
    <property type="entry name" value="CIK-Related_Protein"/>
</dbReference>
<dbReference type="Proteomes" id="UP001321749">
    <property type="component" value="Unassembled WGS sequence"/>
</dbReference>
<dbReference type="Pfam" id="PF00069">
    <property type="entry name" value="Pkinase"/>
    <property type="match status" value="1"/>
</dbReference>